<dbReference type="PANTHER" id="PTHR32303:SF4">
    <property type="entry name" value="QUINOPROTEIN GLUCOSE DEHYDROGENASE"/>
    <property type="match status" value="1"/>
</dbReference>
<gene>
    <name evidence="9" type="ORF">METZ01_LOCUS75496</name>
</gene>
<dbReference type="GO" id="GO:0009055">
    <property type="term" value="F:electron transfer activity"/>
    <property type="evidence" value="ECO:0007669"/>
    <property type="project" value="InterPro"/>
</dbReference>
<keyword evidence="6" id="KW-0560">Oxidoreductase</keyword>
<proteinExistence type="inferred from homology"/>
<dbReference type="Gene3D" id="1.10.760.10">
    <property type="entry name" value="Cytochrome c-like domain"/>
    <property type="match status" value="1"/>
</dbReference>
<dbReference type="InterPro" id="IPR036909">
    <property type="entry name" value="Cyt_c-like_dom_sf"/>
</dbReference>
<feature type="domain" description="Cytochrome c" evidence="8">
    <location>
        <begin position="428"/>
        <end position="503"/>
    </location>
</feature>
<dbReference type="Pfam" id="PF13442">
    <property type="entry name" value="Cytochrome_CBB3"/>
    <property type="match status" value="1"/>
</dbReference>
<keyword evidence="7" id="KW-0408">Iron</keyword>
<dbReference type="AlphaFoldDB" id="A0A381U335"/>
<evidence type="ECO:0000313" key="9">
    <source>
        <dbReference type="EMBL" id="SVA22642.1"/>
    </source>
</evidence>
<evidence type="ECO:0000256" key="7">
    <source>
        <dbReference type="ARBA" id="ARBA00023004"/>
    </source>
</evidence>
<dbReference type="SUPFAM" id="SSF46626">
    <property type="entry name" value="Cytochrome c"/>
    <property type="match status" value="1"/>
</dbReference>
<dbReference type="InterPro" id="IPR009056">
    <property type="entry name" value="Cyt_c-like_dom"/>
</dbReference>
<dbReference type="InterPro" id="IPR011047">
    <property type="entry name" value="Quinoprotein_ADH-like_sf"/>
</dbReference>
<dbReference type="SUPFAM" id="SSF50998">
    <property type="entry name" value="Quinoprotein alcohol dehydrogenase-like"/>
    <property type="match status" value="1"/>
</dbReference>
<accession>A0A381U335</accession>
<evidence type="ECO:0000256" key="1">
    <source>
        <dbReference type="ARBA" id="ARBA00001931"/>
    </source>
</evidence>
<evidence type="ECO:0000256" key="4">
    <source>
        <dbReference type="ARBA" id="ARBA00022723"/>
    </source>
</evidence>
<protein>
    <recommendedName>
        <fullName evidence="8">Cytochrome c domain-containing protein</fullName>
    </recommendedName>
</protein>
<dbReference type="Gene3D" id="2.140.10.10">
    <property type="entry name" value="Quinoprotein alcohol dehydrogenase-like superfamily"/>
    <property type="match status" value="2"/>
</dbReference>
<dbReference type="EMBL" id="UINC01005645">
    <property type="protein sequence ID" value="SVA22642.1"/>
    <property type="molecule type" value="Genomic_DNA"/>
</dbReference>
<dbReference type="Pfam" id="PF01011">
    <property type="entry name" value="PQQ"/>
    <property type="match status" value="2"/>
</dbReference>
<dbReference type="GO" id="GO:0016491">
    <property type="term" value="F:oxidoreductase activity"/>
    <property type="evidence" value="ECO:0007669"/>
    <property type="project" value="UniProtKB-KW"/>
</dbReference>
<evidence type="ECO:0000256" key="2">
    <source>
        <dbReference type="ARBA" id="ARBA00008156"/>
    </source>
</evidence>
<sequence length="652" mass="70918">MNTDWDTYLGDPGRSHYSELSQITRENVSELELAWSYNSGELREGNSTMYTSPLIVDGILYGLSPKLVAFALNAATGEERWRYDPGGQGAAQRGLMWWEGNGETRLFYVAGRELIALDPLTGQPITAFGINGRLDLTPTEKTGPLFTSVPGIVFEDKLIMGFSTSESSTSHAGMIRAFSVLDGTEIWRFNSLPLTAGLGSETWEEGSLTLAGGANNWTGMTLDEERAMLFVPTGSATPDFYGASRSGDNLFANSLIALDAHTGAYRWHYQTVRHDLWDRDLPSPPTLVQLERNGVLIDGVAVTTKSGHLFLFNRDTGESLYEVYEVEALPSGLPGEEAAPTQPVSSVAFTRQEFDMTTRNQEAIDHVTSVIAPLDQRPWAPPTLNGILFYPAFDGGAEWGGSAYDPEGNKLILNAQEIGGIIRLYEIPVGFSNQGVYAENCGDCHGQDLAGTDIGPSLIDIADRLTTAEIRAILESGRGRMPAFETLSQIEINAINSYLRNPNQEGADEPSTEIDYAFAGYIRVRDHEDLPGNSPPWGTLNSIDLATGEIDWQINFGNYPSHPDLNYGAESYGGPVVTASGLIFIAATPDRKFRVYGTQDASLLWEYELPAAGFSTPAMYSIDGQQFVVIAAGGGRMGPPSGSEYLAFSLRQ</sequence>
<dbReference type="PROSITE" id="PS51007">
    <property type="entry name" value="CYTC"/>
    <property type="match status" value="1"/>
</dbReference>
<organism evidence="9">
    <name type="scientific">marine metagenome</name>
    <dbReference type="NCBI Taxonomy" id="408172"/>
    <lineage>
        <taxon>unclassified sequences</taxon>
        <taxon>metagenomes</taxon>
        <taxon>ecological metagenomes</taxon>
    </lineage>
</organism>
<dbReference type="InterPro" id="IPR002372">
    <property type="entry name" value="PQQ_rpt_dom"/>
</dbReference>
<keyword evidence="3" id="KW-0349">Heme</keyword>
<comment type="cofactor">
    <cofactor evidence="1">
        <name>pyrroloquinoline quinone</name>
        <dbReference type="ChEBI" id="CHEBI:58442"/>
    </cofactor>
</comment>
<dbReference type="InterPro" id="IPR018391">
    <property type="entry name" value="PQQ_b-propeller_rpt"/>
</dbReference>
<dbReference type="GO" id="GO:0046872">
    <property type="term" value="F:metal ion binding"/>
    <property type="evidence" value="ECO:0007669"/>
    <property type="project" value="UniProtKB-KW"/>
</dbReference>
<keyword evidence="5" id="KW-0732">Signal</keyword>
<name>A0A381U335_9ZZZZ</name>
<evidence type="ECO:0000256" key="6">
    <source>
        <dbReference type="ARBA" id="ARBA00023002"/>
    </source>
</evidence>
<evidence type="ECO:0000256" key="5">
    <source>
        <dbReference type="ARBA" id="ARBA00022729"/>
    </source>
</evidence>
<dbReference type="GO" id="GO:0020037">
    <property type="term" value="F:heme binding"/>
    <property type="evidence" value="ECO:0007669"/>
    <property type="project" value="InterPro"/>
</dbReference>
<evidence type="ECO:0000256" key="3">
    <source>
        <dbReference type="ARBA" id="ARBA00022617"/>
    </source>
</evidence>
<comment type="similarity">
    <text evidence="2">Belongs to the bacterial PQQ dehydrogenase family.</text>
</comment>
<keyword evidence="4" id="KW-0479">Metal-binding</keyword>
<dbReference type="PANTHER" id="PTHR32303">
    <property type="entry name" value="QUINOPROTEIN ALCOHOL DEHYDROGENASE (CYTOCHROME C)"/>
    <property type="match status" value="1"/>
</dbReference>
<reference evidence="9" key="1">
    <citation type="submission" date="2018-05" db="EMBL/GenBank/DDBJ databases">
        <authorList>
            <person name="Lanie J.A."/>
            <person name="Ng W.-L."/>
            <person name="Kazmierczak K.M."/>
            <person name="Andrzejewski T.M."/>
            <person name="Davidsen T.M."/>
            <person name="Wayne K.J."/>
            <person name="Tettelin H."/>
            <person name="Glass J.I."/>
            <person name="Rusch D."/>
            <person name="Podicherti R."/>
            <person name="Tsui H.-C.T."/>
            <person name="Winkler M.E."/>
        </authorList>
    </citation>
    <scope>NUCLEOTIDE SEQUENCE</scope>
</reference>
<dbReference type="SMART" id="SM00564">
    <property type="entry name" value="PQQ"/>
    <property type="match status" value="6"/>
</dbReference>
<evidence type="ECO:0000259" key="8">
    <source>
        <dbReference type="PROSITE" id="PS51007"/>
    </source>
</evidence>